<keyword evidence="4" id="KW-1185">Reference proteome</keyword>
<evidence type="ECO:0000313" key="4">
    <source>
        <dbReference type="Proteomes" id="UP000827986"/>
    </source>
</evidence>
<accession>A0A9D4B2Z5</accession>
<proteinExistence type="inferred from homology"/>
<evidence type="ECO:0000256" key="1">
    <source>
        <dbReference type="ARBA" id="ARBA00010597"/>
    </source>
</evidence>
<dbReference type="Proteomes" id="UP000827986">
    <property type="component" value="Unassembled WGS sequence"/>
</dbReference>
<name>A0A9D4B2Z5_9SAUR</name>
<protein>
    <recommendedName>
        <fullName evidence="2">Protein DPCD</fullName>
    </recommendedName>
</protein>
<dbReference type="Pfam" id="PF14913">
    <property type="entry name" value="DPCD"/>
    <property type="match status" value="1"/>
</dbReference>
<comment type="caution">
    <text evidence="3">The sequence shown here is derived from an EMBL/GenBank/DDBJ whole genome shotgun (WGS) entry which is preliminary data.</text>
</comment>
<dbReference type="EMBL" id="JAHDVG010000473">
    <property type="protein sequence ID" value="KAH1178679.1"/>
    <property type="molecule type" value="Genomic_DNA"/>
</dbReference>
<dbReference type="InterPro" id="IPR026224">
    <property type="entry name" value="DPCD"/>
</dbReference>
<evidence type="ECO:0000256" key="2">
    <source>
        <dbReference type="ARBA" id="ARBA00020330"/>
    </source>
</evidence>
<dbReference type="PRINTS" id="PR02065">
    <property type="entry name" value="PROTEINDPCD"/>
</dbReference>
<dbReference type="PANTHER" id="PTHR31921:SF1">
    <property type="entry name" value="PROTEIN DPCD"/>
    <property type="match status" value="1"/>
</dbReference>
<gene>
    <name evidence="3" type="ORF">KIL84_000010</name>
</gene>
<dbReference type="PANTHER" id="PTHR31921">
    <property type="entry name" value="PROTEIN DPCD"/>
    <property type="match status" value="1"/>
</dbReference>
<evidence type="ECO:0000313" key="3">
    <source>
        <dbReference type="EMBL" id="KAH1178679.1"/>
    </source>
</evidence>
<organism evidence="3 4">
    <name type="scientific">Mauremys mutica</name>
    <name type="common">yellowpond turtle</name>
    <dbReference type="NCBI Taxonomy" id="74926"/>
    <lineage>
        <taxon>Eukaryota</taxon>
        <taxon>Metazoa</taxon>
        <taxon>Chordata</taxon>
        <taxon>Craniata</taxon>
        <taxon>Vertebrata</taxon>
        <taxon>Euteleostomi</taxon>
        <taxon>Archelosauria</taxon>
        <taxon>Testudinata</taxon>
        <taxon>Testudines</taxon>
        <taxon>Cryptodira</taxon>
        <taxon>Durocryptodira</taxon>
        <taxon>Testudinoidea</taxon>
        <taxon>Geoemydidae</taxon>
        <taxon>Geoemydinae</taxon>
        <taxon>Mauremys</taxon>
    </lineage>
</organism>
<comment type="similarity">
    <text evidence="1">Belongs to the DPCD family.</text>
</comment>
<dbReference type="AlphaFoldDB" id="A0A9D4B2Z5"/>
<sequence length="148" mass="17139">MPNAYNNATAGFRAGPSWLERLRRARKSALLQDGKRKVHYLFEDGLEMAEEYDLKTSQLLARKWREKTALGSSSKWQVEVGEPTSHTAGALESKLIKESSSNPIFVRRDTQTSFQWRIRNLPYPKEVYSVSVEKEQRCYVVRTTNKKQ</sequence>
<reference evidence="3" key="1">
    <citation type="submission" date="2021-09" db="EMBL/GenBank/DDBJ databases">
        <title>The genome of Mauremys mutica provides insights into the evolution of semi-aquatic lifestyle.</title>
        <authorList>
            <person name="Gong S."/>
            <person name="Gao Y."/>
        </authorList>
    </citation>
    <scope>NUCLEOTIDE SEQUENCE</scope>
    <source>
        <strain evidence="3">MM-2020</strain>
        <tissue evidence="3">Muscle</tissue>
    </source>
</reference>